<dbReference type="EMBL" id="JAPDGR010004643">
    <property type="protein sequence ID" value="KAJ2967559.1"/>
    <property type="molecule type" value="Genomic_DNA"/>
</dbReference>
<comment type="caution">
    <text evidence="1">The sequence shown here is derived from an EMBL/GenBank/DDBJ whole genome shotgun (WGS) entry which is preliminary data.</text>
</comment>
<protein>
    <submittedName>
        <fullName evidence="1">Uncharacterized protein</fullName>
    </submittedName>
</protein>
<reference evidence="1" key="1">
    <citation type="submission" date="2022-10" db="EMBL/GenBank/DDBJ databases">
        <title>Genome Sequence of Xylaria curta.</title>
        <authorList>
            <person name="Buettner E."/>
        </authorList>
    </citation>
    <scope>NUCLEOTIDE SEQUENCE</scope>
    <source>
        <strain evidence="1">Babe10</strain>
    </source>
</reference>
<accession>A0ACC1ML36</accession>
<keyword evidence="2" id="KW-1185">Reference proteome</keyword>
<organism evidence="1 2">
    <name type="scientific">Xylaria curta</name>
    <dbReference type="NCBI Taxonomy" id="42375"/>
    <lineage>
        <taxon>Eukaryota</taxon>
        <taxon>Fungi</taxon>
        <taxon>Dikarya</taxon>
        <taxon>Ascomycota</taxon>
        <taxon>Pezizomycotina</taxon>
        <taxon>Sordariomycetes</taxon>
        <taxon>Xylariomycetidae</taxon>
        <taxon>Xylariales</taxon>
        <taxon>Xylariaceae</taxon>
        <taxon>Xylaria</taxon>
    </lineage>
</organism>
<evidence type="ECO:0000313" key="1">
    <source>
        <dbReference type="EMBL" id="KAJ2967559.1"/>
    </source>
</evidence>
<dbReference type="Proteomes" id="UP001143856">
    <property type="component" value="Unassembled WGS sequence"/>
</dbReference>
<name>A0ACC1ML36_9PEZI</name>
<gene>
    <name evidence="1" type="ORF">NUW58_g10421</name>
</gene>
<evidence type="ECO:0000313" key="2">
    <source>
        <dbReference type="Proteomes" id="UP001143856"/>
    </source>
</evidence>
<sequence length="494" mass="55717">MKDGGMLRKREESLAASEDATESPGNLATSIEALLDHQREPPTVSEGRSNIQDLRPKTEKVLSEKDFRKLQGLLADGFLSAQLRDYIQWHKYRSRPESPKAPMSSLEPPEPPEPPEFGWMEEISPWVPLQTQPNDAKGTDLTLQGYVSATTQPKEKLAIRLMRECWGLSIAELQTQLGETRVKLRTNEFLLLMRGTQRFVGGLGKIWLEPGEKIEAIRSQRTLRLVTARHKAESLIDNLHKTLRSVATKTFPVRLVASEVPDANVLEELGRITNTHIRLHVDWIELESRADLRLKTLEDLGHIVFRLLLTALQPRQATSDLLSPTVSQTNPGRLIVDTTNKDKLPWKDRLAQWARFVYPLAPEESAANLQLPIQKLELPFEPLKQTEVSPDPKFPIKWSGVLQTSTVAHFGQVLHSYQPSNPTPFLPDLLSSTDRRLFTPTIPHPLHLARFGPTYSDISKSEVTTKSTLVLRFWPSPSTASPSKNGTTLPRTRL</sequence>
<proteinExistence type="predicted"/>